<dbReference type="Pfam" id="PF13193">
    <property type="entry name" value="AMP-binding_C"/>
    <property type="match status" value="1"/>
</dbReference>
<dbReference type="RefSeq" id="WP_229572487.1">
    <property type="nucleotide sequence ID" value="NZ_AP025226.1"/>
</dbReference>
<dbReference type="PANTHER" id="PTHR43605">
    <property type="entry name" value="ACYL-COENZYME A SYNTHETASE"/>
    <property type="match status" value="1"/>
</dbReference>
<dbReference type="InterPro" id="IPR000873">
    <property type="entry name" value="AMP-dep_synth/lig_dom"/>
</dbReference>
<name>A0AAQ4CS65_9CREN</name>
<dbReference type="InterPro" id="IPR020845">
    <property type="entry name" value="AMP-binding_CS"/>
</dbReference>
<organism evidence="8 9">
    <name type="scientific">Saccharolobus caldissimus</name>
    <dbReference type="NCBI Taxonomy" id="1702097"/>
    <lineage>
        <taxon>Archaea</taxon>
        <taxon>Thermoproteota</taxon>
        <taxon>Thermoprotei</taxon>
        <taxon>Sulfolobales</taxon>
        <taxon>Sulfolobaceae</taxon>
        <taxon>Saccharolobus</taxon>
    </lineage>
</organism>
<keyword evidence="2" id="KW-0436">Ligase</keyword>
<feature type="domain" description="AMP-dependent synthetase/ligase" evidence="6">
    <location>
        <begin position="70"/>
        <end position="405"/>
    </location>
</feature>
<dbReference type="GO" id="GO:0015645">
    <property type="term" value="F:fatty acid ligase activity"/>
    <property type="evidence" value="ECO:0007669"/>
    <property type="project" value="TreeGrafter"/>
</dbReference>
<dbReference type="PROSITE" id="PS00455">
    <property type="entry name" value="AMP_BINDING"/>
    <property type="match status" value="1"/>
</dbReference>
<evidence type="ECO:0000256" key="3">
    <source>
        <dbReference type="ARBA" id="ARBA00022741"/>
    </source>
</evidence>
<evidence type="ECO:0000256" key="1">
    <source>
        <dbReference type="ARBA" id="ARBA00006432"/>
    </source>
</evidence>
<dbReference type="InterPro" id="IPR025110">
    <property type="entry name" value="AMP-bd_C"/>
</dbReference>
<evidence type="ECO:0000313" key="9">
    <source>
        <dbReference type="Proteomes" id="UP001319921"/>
    </source>
</evidence>
<dbReference type="Proteomes" id="UP001319921">
    <property type="component" value="Chromosome"/>
</dbReference>
<dbReference type="SUPFAM" id="SSF56801">
    <property type="entry name" value="Acetyl-CoA synthetase-like"/>
    <property type="match status" value="1"/>
</dbReference>
<dbReference type="EMBL" id="AP025226">
    <property type="protein sequence ID" value="BDB98646.1"/>
    <property type="molecule type" value="Genomic_DNA"/>
</dbReference>
<dbReference type="InterPro" id="IPR051087">
    <property type="entry name" value="Mitochondrial_ACSM"/>
</dbReference>
<feature type="transmembrane region" description="Helical" evidence="5">
    <location>
        <begin position="111"/>
        <end position="131"/>
    </location>
</feature>
<gene>
    <name evidence="8" type="ORF">SACC_16630</name>
</gene>
<keyword evidence="5" id="KW-0472">Membrane</keyword>
<keyword evidence="9" id="KW-1185">Reference proteome</keyword>
<protein>
    <submittedName>
        <fullName evidence="8">AMP-dependent synthetase</fullName>
    </submittedName>
</protein>
<sequence length="565" mass="63910">MVFTVEVIKDKKIVVEPNLTNYEEIRRNFSWDKVRKELGYFGNVNAGEIAIHKISDERNKYGLLWISEEGDKRKYTFEELERKGAIFRDVIKEAGVSKGDRVVLMSKRVPALYFSLIGIAMAGGVIVPIFSTFGEEAIRYRVENSGAKVAIVHESLVDKFKNINIKILKISDEAISNESNRAEIYYERRPIDDPFLILYTSGTTGKPKGIWHSQDILTFYYISGKYHFDMHPTDIFWHTGDPAWVAGFAGVWTAWVNNIPIVSFEGRFNAETWYSIIQEFKVSVISTAPTAIRLLKKEGLEVAKKYDLSSVRFIHAGGEYVDPDTVKWGLQIFGVPVHDGYGQTETATYVIANFISMPIKVGSMGKPLPGVEALIVDEEGNPLPPNTQGILALKPNFPAMAKGIWGDEERWRRNFKNGYYLTGDLAYMNEDGYFWYLGRMDDVVKVSGYRVSPIEIESVLTTHPAVAEAGVIAVEDQIRGSKIKAFIVLKKGYEPSEELKKEIQDYVKQKLAAHMVPKEIEFVTELPHTLSGKIMRRVLRSIEIGGQIGDISTLENPEIIKKKEK</sequence>
<proteinExistence type="inferred from homology"/>
<keyword evidence="3" id="KW-0547">Nucleotide-binding</keyword>
<evidence type="ECO:0000256" key="4">
    <source>
        <dbReference type="ARBA" id="ARBA00022840"/>
    </source>
</evidence>
<keyword evidence="5" id="KW-1133">Transmembrane helix</keyword>
<evidence type="ECO:0000256" key="5">
    <source>
        <dbReference type="SAM" id="Phobius"/>
    </source>
</evidence>
<dbReference type="Gene3D" id="3.40.50.12780">
    <property type="entry name" value="N-terminal domain of ligase-like"/>
    <property type="match status" value="1"/>
</dbReference>
<dbReference type="AlphaFoldDB" id="A0AAQ4CS65"/>
<comment type="similarity">
    <text evidence="1">Belongs to the ATP-dependent AMP-binding enzyme family.</text>
</comment>
<dbReference type="GO" id="GO:0004321">
    <property type="term" value="F:fatty-acyl-CoA synthase activity"/>
    <property type="evidence" value="ECO:0007669"/>
    <property type="project" value="TreeGrafter"/>
</dbReference>
<evidence type="ECO:0000259" key="7">
    <source>
        <dbReference type="Pfam" id="PF13193"/>
    </source>
</evidence>
<dbReference type="InterPro" id="IPR045851">
    <property type="entry name" value="AMP-bd_C_sf"/>
</dbReference>
<dbReference type="GO" id="GO:0006633">
    <property type="term" value="P:fatty acid biosynthetic process"/>
    <property type="evidence" value="ECO:0007669"/>
    <property type="project" value="TreeGrafter"/>
</dbReference>
<reference evidence="8 9" key="1">
    <citation type="journal article" date="2022" name="Microbiol. Resour. Announc.">
        <title>Complete Genome Sequence of the Hyperthermophilic and Acidophilic Archaeon Saccharolobus caldissimus Strain HS-3T.</title>
        <authorList>
            <person name="Sakai H.D."/>
            <person name="Kurosawa N."/>
        </authorList>
    </citation>
    <scope>NUCLEOTIDE SEQUENCE [LARGE SCALE GENOMIC DNA]</scope>
    <source>
        <strain evidence="8 9">JCM32116</strain>
    </source>
</reference>
<dbReference type="Pfam" id="PF00501">
    <property type="entry name" value="AMP-binding"/>
    <property type="match status" value="1"/>
</dbReference>
<dbReference type="KEGG" id="scas:SACC_16630"/>
<dbReference type="GO" id="GO:0005524">
    <property type="term" value="F:ATP binding"/>
    <property type="evidence" value="ECO:0007669"/>
    <property type="project" value="UniProtKB-KW"/>
</dbReference>
<keyword evidence="4" id="KW-0067">ATP-binding</keyword>
<keyword evidence="5" id="KW-0812">Transmembrane</keyword>
<evidence type="ECO:0000259" key="6">
    <source>
        <dbReference type="Pfam" id="PF00501"/>
    </source>
</evidence>
<feature type="domain" description="AMP-binding enzyme C-terminal" evidence="7">
    <location>
        <begin position="455"/>
        <end position="533"/>
    </location>
</feature>
<dbReference type="PANTHER" id="PTHR43605:SF10">
    <property type="entry name" value="ACYL-COA SYNTHETASE MEDIUM CHAIN FAMILY MEMBER 3"/>
    <property type="match status" value="1"/>
</dbReference>
<dbReference type="InterPro" id="IPR042099">
    <property type="entry name" value="ANL_N_sf"/>
</dbReference>
<evidence type="ECO:0000313" key="8">
    <source>
        <dbReference type="EMBL" id="BDB98646.1"/>
    </source>
</evidence>
<dbReference type="GeneID" id="68866398"/>
<accession>A0AAQ4CS65</accession>
<evidence type="ECO:0000256" key="2">
    <source>
        <dbReference type="ARBA" id="ARBA00022598"/>
    </source>
</evidence>
<dbReference type="Gene3D" id="3.30.300.30">
    <property type="match status" value="1"/>
</dbReference>
<dbReference type="GO" id="GO:0016405">
    <property type="term" value="F:CoA-ligase activity"/>
    <property type="evidence" value="ECO:0007669"/>
    <property type="project" value="UniProtKB-ARBA"/>
</dbReference>
<dbReference type="GO" id="GO:0006637">
    <property type="term" value="P:acyl-CoA metabolic process"/>
    <property type="evidence" value="ECO:0007669"/>
    <property type="project" value="TreeGrafter"/>
</dbReference>